<accession>A0ABZ1GYP8</accession>
<dbReference type="GeneID" id="91547326"/>
<gene>
    <name evidence="1" type="ORF">OIE73_32150</name>
</gene>
<dbReference type="RefSeq" id="WP_326755658.1">
    <property type="nucleotide sequence ID" value="NZ_CP109134.1"/>
</dbReference>
<reference evidence="1 2" key="1">
    <citation type="submission" date="2022-10" db="EMBL/GenBank/DDBJ databases">
        <title>The complete genomes of actinobacterial strains from the NBC collection.</title>
        <authorList>
            <person name="Joergensen T.S."/>
            <person name="Alvarez Arevalo M."/>
            <person name="Sterndorff E.B."/>
            <person name="Faurdal D."/>
            <person name="Vuksanovic O."/>
            <person name="Mourched A.-S."/>
            <person name="Charusanti P."/>
            <person name="Shaw S."/>
            <person name="Blin K."/>
            <person name="Weber T."/>
        </authorList>
    </citation>
    <scope>NUCLEOTIDE SEQUENCE [LARGE SCALE GENOMIC DNA]</scope>
    <source>
        <strain evidence="1 2">NBC 01753</strain>
    </source>
</reference>
<protein>
    <submittedName>
        <fullName evidence="1">Uncharacterized protein</fullName>
    </submittedName>
</protein>
<dbReference type="Proteomes" id="UP001335325">
    <property type="component" value="Chromosome"/>
</dbReference>
<dbReference type="EMBL" id="CP109134">
    <property type="protein sequence ID" value="WSD09923.1"/>
    <property type="molecule type" value="Genomic_DNA"/>
</dbReference>
<sequence length="150" mass="15869">MAHLSGRSRLMLFPFLHDWETGSHCVLGYTTADGGLTAVLGVVPVGGNVHEPGDLFAMAARHGFIGEWKGAQEQRCGCWLACTGAGSLTVRKPGTIDVPAAAWSLDMARTVDLDSAYYGHARVTAGRLALEDTGLAARARVLLPRRPVAA</sequence>
<name>A0ABZ1GYP8_9ACTN</name>
<organism evidence="1 2">
    <name type="scientific">Streptomyces hirsutus</name>
    <dbReference type="NCBI Taxonomy" id="35620"/>
    <lineage>
        <taxon>Bacteria</taxon>
        <taxon>Bacillati</taxon>
        <taxon>Actinomycetota</taxon>
        <taxon>Actinomycetes</taxon>
        <taxon>Kitasatosporales</taxon>
        <taxon>Streptomycetaceae</taxon>
        <taxon>Streptomyces</taxon>
    </lineage>
</organism>
<keyword evidence="2" id="KW-1185">Reference proteome</keyword>
<proteinExistence type="predicted"/>
<evidence type="ECO:0000313" key="1">
    <source>
        <dbReference type="EMBL" id="WSD09923.1"/>
    </source>
</evidence>
<evidence type="ECO:0000313" key="2">
    <source>
        <dbReference type="Proteomes" id="UP001335325"/>
    </source>
</evidence>